<dbReference type="RefSeq" id="WP_197625214.1">
    <property type="nucleotide sequence ID" value="NZ_CP063073.1"/>
</dbReference>
<reference evidence="1 2" key="1">
    <citation type="submission" date="2020-10" db="EMBL/GenBank/DDBJ databases">
        <title>High quality whole genome sequence of Pseudomonas poae PMA22.</title>
        <authorList>
            <person name="Hernandez J.G."/>
            <person name="Rodriguez P."/>
            <person name="Cuevas C."/>
            <person name="de la Calle F."/>
            <person name="Galan B."/>
            <person name="Garcia J.L."/>
        </authorList>
    </citation>
    <scope>NUCLEOTIDE SEQUENCE [LARGE SCALE GENOMIC DNA]</scope>
    <source>
        <strain evidence="1 2">PMA22</strain>
    </source>
</reference>
<dbReference type="AlphaFoldDB" id="A0A7M1KBM5"/>
<evidence type="ECO:0008006" key="3">
    <source>
        <dbReference type="Google" id="ProtNLM"/>
    </source>
</evidence>
<protein>
    <recommendedName>
        <fullName evidence="3">DUF2235 domain-containing protein</fullName>
    </recommendedName>
</protein>
<dbReference type="SUPFAM" id="SSF53474">
    <property type="entry name" value="alpha/beta-Hydrolases"/>
    <property type="match status" value="1"/>
</dbReference>
<organism evidence="1 2">
    <name type="scientific">Pseudomonas poae</name>
    <dbReference type="NCBI Taxonomy" id="200451"/>
    <lineage>
        <taxon>Bacteria</taxon>
        <taxon>Pseudomonadati</taxon>
        <taxon>Pseudomonadota</taxon>
        <taxon>Gammaproteobacteria</taxon>
        <taxon>Pseudomonadales</taxon>
        <taxon>Pseudomonadaceae</taxon>
        <taxon>Pseudomonas</taxon>
    </lineage>
</organism>
<dbReference type="InterPro" id="IPR029058">
    <property type="entry name" value="AB_hydrolase_fold"/>
</dbReference>
<name>A0A7M1KBM5_9PSED</name>
<gene>
    <name evidence="1" type="ORF">IMF22_19560</name>
</gene>
<proteinExistence type="predicted"/>
<evidence type="ECO:0000313" key="2">
    <source>
        <dbReference type="Proteomes" id="UP000594923"/>
    </source>
</evidence>
<evidence type="ECO:0000313" key="1">
    <source>
        <dbReference type="EMBL" id="QOQ73696.1"/>
    </source>
</evidence>
<sequence>MTTFTVYFCGTGSNKFDDSNNNYWNGELVSTLAQNTRSQNNEFASWIIVDGPGSGNLQADEMFTKPGGYYQTKGMLFGDGWKENVAHAVNMMKGKFTWQREKLTAENYKQLENAGIPIEDVNTTGCWFWRKYEYGTRQVTPQQLQEQIIKTFRSDGIIPTQVNLVGWSRGGVSCHMLANAMLEDSELSGVPVNIFAIDPVPGAFNFQKNRVELGSNVKEYVGFYARDERSAGFDCVVPLFSSGTKIHIYPLPGRHATLVGNAAANGNKGSKILPEPGQIVRHYAETCLARWGVGLEKTLNLTPAQINSLLEKIKNDSASYMTMRNTVYTISTKTGEDRTISLGDKGTGFSTVRSTSYTPEQGLSIEHITSHDYFKEIG</sequence>
<dbReference type="EMBL" id="CP063073">
    <property type="protein sequence ID" value="QOQ73696.1"/>
    <property type="molecule type" value="Genomic_DNA"/>
</dbReference>
<accession>A0A7M1KBM5</accession>
<dbReference type="Proteomes" id="UP000594923">
    <property type="component" value="Chromosome"/>
</dbReference>